<organism evidence="3 4">
    <name type="scientific">Microvirga tunisiensis</name>
    <dbReference type="NCBI Taxonomy" id="2108360"/>
    <lineage>
        <taxon>Bacteria</taxon>
        <taxon>Pseudomonadati</taxon>
        <taxon>Pseudomonadota</taxon>
        <taxon>Alphaproteobacteria</taxon>
        <taxon>Hyphomicrobiales</taxon>
        <taxon>Methylobacteriaceae</taxon>
        <taxon>Microvirga</taxon>
    </lineage>
</organism>
<accession>A0A5N7MPW4</accession>
<dbReference type="PROSITE" id="PS51257">
    <property type="entry name" value="PROKAR_LIPOPROTEIN"/>
    <property type="match status" value="1"/>
</dbReference>
<feature type="region of interest" description="Disordered" evidence="1">
    <location>
        <begin position="114"/>
        <end position="140"/>
    </location>
</feature>
<keyword evidence="2" id="KW-0732">Signal</keyword>
<dbReference type="OrthoDB" id="8446677at2"/>
<sequence>MQHKILKAISLVTVAATISACNSTDTLYNQGPWGPGYVRRNYPEYSAPWGRHLSGSRQYGVGEPVAIPVDTVEFDVARPERRREIYLEADIGPATTARDVGSMDPPEPVILTTPAPVAPERPSLATGPASGSAQSSPAGVFTAPQRASSYSGTWNARVGASSCKVQLSSVPSLDLYRASTQGCAHEALRSVNGWSFRENQVILFSRGQLVARLSGAEAALAGTLNGSGSEVRMSR</sequence>
<keyword evidence="4" id="KW-1185">Reference proteome</keyword>
<evidence type="ECO:0008006" key="5">
    <source>
        <dbReference type="Google" id="ProtNLM"/>
    </source>
</evidence>
<evidence type="ECO:0000313" key="3">
    <source>
        <dbReference type="EMBL" id="MPR28888.1"/>
    </source>
</evidence>
<feature type="signal peptide" evidence="2">
    <location>
        <begin position="1"/>
        <end position="20"/>
    </location>
</feature>
<dbReference type="AlphaFoldDB" id="A0A5N7MPW4"/>
<reference evidence="3 4" key="1">
    <citation type="journal article" date="2019" name="Syst. Appl. Microbiol.">
        <title>Microvirga tunisiensis sp. nov., a root nodule symbiotic bacterium isolated from Lupinus micranthus and L. luteus grown in Northern Tunisia.</title>
        <authorList>
            <person name="Msaddak A."/>
            <person name="Rejili M."/>
            <person name="Duran D."/>
            <person name="Mars M."/>
            <person name="Palacios J.M."/>
            <person name="Ruiz-Argueso T."/>
            <person name="Rey L."/>
            <person name="Imperial J."/>
        </authorList>
    </citation>
    <scope>NUCLEOTIDE SEQUENCE [LARGE SCALE GENOMIC DNA]</scope>
    <source>
        <strain evidence="3 4">Lmie10</strain>
    </source>
</reference>
<feature type="compositionally biased region" description="Low complexity" evidence="1">
    <location>
        <begin position="125"/>
        <end position="139"/>
    </location>
</feature>
<comment type="caution">
    <text evidence="3">The sequence shown here is derived from an EMBL/GenBank/DDBJ whole genome shotgun (WGS) entry which is preliminary data.</text>
</comment>
<evidence type="ECO:0000256" key="1">
    <source>
        <dbReference type="SAM" id="MobiDB-lite"/>
    </source>
</evidence>
<gene>
    <name evidence="3" type="ORF">FS320_28125</name>
</gene>
<name>A0A5N7MPW4_9HYPH</name>
<protein>
    <recommendedName>
        <fullName evidence="5">Alkaline proteinase inhibitor/ Outer membrane lipoprotein Omp19 domain-containing protein</fullName>
    </recommendedName>
</protein>
<dbReference type="Proteomes" id="UP000403266">
    <property type="component" value="Unassembled WGS sequence"/>
</dbReference>
<evidence type="ECO:0000313" key="4">
    <source>
        <dbReference type="Proteomes" id="UP000403266"/>
    </source>
</evidence>
<feature type="chain" id="PRO_5030135643" description="Alkaline proteinase inhibitor/ Outer membrane lipoprotein Omp19 domain-containing protein" evidence="2">
    <location>
        <begin position="21"/>
        <end position="235"/>
    </location>
</feature>
<evidence type="ECO:0000256" key="2">
    <source>
        <dbReference type="SAM" id="SignalP"/>
    </source>
</evidence>
<proteinExistence type="predicted"/>
<dbReference type="EMBL" id="VOSK01000179">
    <property type="protein sequence ID" value="MPR28888.1"/>
    <property type="molecule type" value="Genomic_DNA"/>
</dbReference>